<dbReference type="InterPro" id="IPR029063">
    <property type="entry name" value="SAM-dependent_MTases_sf"/>
</dbReference>
<gene>
    <name evidence="2" type="primary">noeI_2</name>
    <name evidence="2" type="ORF">GALL_121660</name>
</gene>
<comment type="caution">
    <text evidence="2">The sequence shown here is derived from an EMBL/GenBank/DDBJ whole genome shotgun (WGS) entry which is preliminary data.</text>
</comment>
<dbReference type="Gene3D" id="3.40.50.150">
    <property type="entry name" value="Vaccinia Virus protein VP39"/>
    <property type="match status" value="1"/>
</dbReference>
<keyword evidence="2" id="KW-0808">Transferase</keyword>
<reference evidence="2" key="1">
    <citation type="submission" date="2016-10" db="EMBL/GenBank/DDBJ databases">
        <title>Sequence of Gallionella enrichment culture.</title>
        <authorList>
            <person name="Poehlein A."/>
            <person name="Muehling M."/>
            <person name="Daniel R."/>
        </authorList>
    </citation>
    <scope>NUCLEOTIDE SEQUENCE</scope>
</reference>
<dbReference type="SUPFAM" id="SSF53335">
    <property type="entry name" value="S-adenosyl-L-methionine-dependent methyltransferases"/>
    <property type="match status" value="1"/>
</dbReference>
<dbReference type="InterPro" id="IPR052514">
    <property type="entry name" value="SAM-dependent_MTase"/>
</dbReference>
<proteinExistence type="predicted"/>
<dbReference type="EC" id="2.1.1.-" evidence="2"/>
<organism evidence="2">
    <name type="scientific">mine drainage metagenome</name>
    <dbReference type="NCBI Taxonomy" id="410659"/>
    <lineage>
        <taxon>unclassified sequences</taxon>
        <taxon>metagenomes</taxon>
        <taxon>ecological metagenomes</taxon>
    </lineage>
</organism>
<dbReference type="EMBL" id="MLJW01000048">
    <property type="protein sequence ID" value="OIR05731.1"/>
    <property type="molecule type" value="Genomic_DNA"/>
</dbReference>
<dbReference type="Pfam" id="PF05050">
    <property type="entry name" value="Methyltransf_21"/>
    <property type="match status" value="1"/>
</dbReference>
<keyword evidence="2" id="KW-0489">Methyltransferase</keyword>
<sequence length="277" mass="32437">MKKILTNIINGILKRLFLKKQQQSTFELISWWTEKILKHEDDSVIKQRKFKSFVINYIRPYELLHTYREIFEKEIYRFNSNKTSPLIIDCGANIGLSVLYFKNIFPNAKVICFEPDNNNFRLLEKNIADNNLNDIGIRKEAVWIQNGFISFESKGSEASKINESGEDSLSQIPCIDFMEVLKNHAEIDFLKMDIEGAEHSVIKHCSAHLHKIKNMFIEYHGKVSETNKLIELLTIFHENHFQVYIKNAADNLSMPFIQKESGHWADVQLNIFCYKND</sequence>
<dbReference type="NCBIfam" id="TIGR01444">
    <property type="entry name" value="fkbM_fam"/>
    <property type="match status" value="1"/>
</dbReference>
<accession>A0A1J5SCP9</accession>
<evidence type="ECO:0000259" key="1">
    <source>
        <dbReference type="Pfam" id="PF05050"/>
    </source>
</evidence>
<dbReference type="AlphaFoldDB" id="A0A1J5SCP9"/>
<dbReference type="GO" id="GO:0032259">
    <property type="term" value="P:methylation"/>
    <property type="evidence" value="ECO:0007669"/>
    <property type="project" value="UniProtKB-KW"/>
</dbReference>
<dbReference type="PANTHER" id="PTHR34203">
    <property type="entry name" value="METHYLTRANSFERASE, FKBM FAMILY PROTEIN"/>
    <property type="match status" value="1"/>
</dbReference>
<protein>
    <submittedName>
        <fullName evidence="2">2-O-methyltransferase NoeI</fullName>
        <ecNumber evidence="2">2.1.1.-</ecNumber>
    </submittedName>
</protein>
<dbReference type="PANTHER" id="PTHR34203:SF15">
    <property type="entry name" value="SLL1173 PROTEIN"/>
    <property type="match status" value="1"/>
</dbReference>
<evidence type="ECO:0000313" key="2">
    <source>
        <dbReference type="EMBL" id="OIR05731.1"/>
    </source>
</evidence>
<dbReference type="InterPro" id="IPR006342">
    <property type="entry name" value="FkbM_mtfrase"/>
</dbReference>
<dbReference type="GO" id="GO:0008168">
    <property type="term" value="F:methyltransferase activity"/>
    <property type="evidence" value="ECO:0007669"/>
    <property type="project" value="UniProtKB-KW"/>
</dbReference>
<feature type="domain" description="Methyltransferase FkbM" evidence="1">
    <location>
        <begin position="89"/>
        <end position="240"/>
    </location>
</feature>
<name>A0A1J5SCP9_9ZZZZ</name>